<accession>A0A835W1D6</accession>
<proteinExistence type="predicted"/>
<feature type="compositionally biased region" description="Low complexity" evidence="1">
    <location>
        <begin position="17"/>
        <end position="30"/>
    </location>
</feature>
<evidence type="ECO:0000313" key="2">
    <source>
        <dbReference type="EMBL" id="KAG2432521.1"/>
    </source>
</evidence>
<dbReference type="EMBL" id="JAEHOC010000021">
    <property type="protein sequence ID" value="KAG2432521.1"/>
    <property type="molecule type" value="Genomic_DNA"/>
</dbReference>
<feature type="region of interest" description="Disordered" evidence="1">
    <location>
        <begin position="381"/>
        <end position="422"/>
    </location>
</feature>
<dbReference type="AlphaFoldDB" id="A0A835W1D6"/>
<evidence type="ECO:0000313" key="3">
    <source>
        <dbReference type="Proteomes" id="UP000650467"/>
    </source>
</evidence>
<protein>
    <submittedName>
        <fullName evidence="2">Uncharacterized protein</fullName>
    </submittedName>
</protein>
<feature type="region of interest" description="Disordered" evidence="1">
    <location>
        <begin position="126"/>
        <end position="155"/>
    </location>
</feature>
<keyword evidence="3" id="KW-1185">Reference proteome</keyword>
<feature type="region of interest" description="Disordered" evidence="1">
    <location>
        <begin position="1"/>
        <end position="30"/>
    </location>
</feature>
<gene>
    <name evidence="2" type="ORF">HXX76_008866</name>
</gene>
<organism evidence="2 3">
    <name type="scientific">Chlamydomonas incerta</name>
    <dbReference type="NCBI Taxonomy" id="51695"/>
    <lineage>
        <taxon>Eukaryota</taxon>
        <taxon>Viridiplantae</taxon>
        <taxon>Chlorophyta</taxon>
        <taxon>core chlorophytes</taxon>
        <taxon>Chlorophyceae</taxon>
        <taxon>CS clade</taxon>
        <taxon>Chlamydomonadales</taxon>
        <taxon>Chlamydomonadaceae</taxon>
        <taxon>Chlamydomonas</taxon>
    </lineage>
</organism>
<feature type="compositionally biased region" description="Low complexity" evidence="1">
    <location>
        <begin position="479"/>
        <end position="488"/>
    </location>
</feature>
<reference evidence="2" key="1">
    <citation type="journal article" date="2020" name="bioRxiv">
        <title>Comparative genomics of Chlamydomonas.</title>
        <authorList>
            <person name="Craig R.J."/>
            <person name="Hasan A.R."/>
            <person name="Ness R.W."/>
            <person name="Keightley P.D."/>
        </authorList>
    </citation>
    <scope>NUCLEOTIDE SEQUENCE</scope>
    <source>
        <strain evidence="2">SAG 7.73</strain>
    </source>
</reference>
<feature type="region of interest" description="Disordered" evidence="1">
    <location>
        <begin position="479"/>
        <end position="502"/>
    </location>
</feature>
<feature type="region of interest" description="Disordered" evidence="1">
    <location>
        <begin position="54"/>
        <end position="109"/>
    </location>
</feature>
<dbReference type="OrthoDB" id="552951at2759"/>
<evidence type="ECO:0000256" key="1">
    <source>
        <dbReference type="SAM" id="MobiDB-lite"/>
    </source>
</evidence>
<feature type="compositionally biased region" description="Polar residues" evidence="1">
    <location>
        <begin position="140"/>
        <end position="152"/>
    </location>
</feature>
<dbReference type="Proteomes" id="UP000650467">
    <property type="component" value="Unassembled WGS sequence"/>
</dbReference>
<comment type="caution">
    <text evidence="2">The sequence shown here is derived from an EMBL/GenBank/DDBJ whole genome shotgun (WGS) entry which is preliminary data.</text>
</comment>
<sequence length="550" mass="55934">MGLRDHAASLTQHLQVSSSPSSAPATAHAMGAAEGAAGSGFAFGFHLPGPQGWGGGLRLPGTGTSHEASMRHLPMGTPPAVPQSVSPRSTGPAHTRHQPHRHEEEEQWDDEHLWAPSPAALFLPWAYGDAPHHGEPAPPSTMSSGAPSTLSRASPAAFPTASGRLVLPFSLLLPPRLASFHAMLGAHVASLAIAMSSAASLQQRLADGAAARLGAATAAADRARRRLPPPADLPSLVHHSAAAAAAAAEEGLALALSRAAASASAAAAGLPAAAAAVTGSAAAAAAAGAMTAPHLHMLRSARRRLRASVVPLLETLRGLRRGCTTHVLLRFILHSALQPALRRQLLIRLDVAAQRAAQLALLQEQHEAWAAQQPALLQGSGHLDSHLGRLGPHGHPLRQHNQPHLPTSAGPGGRPTSAPGGVVAGRIAAGAAGALSPPEPLSARWYRSVFAAEMRACVRQLELGGGDGAASAAPIASSAPSAFPATSRPAPPPPATAAGSGAARPAAPFAGYLDDATAAVGEPPGAFDLRDLYRLIRVLEVAAEDLEAYE</sequence>
<name>A0A835W1D6_CHLIN</name>